<keyword evidence="3" id="KW-1185">Reference proteome</keyword>
<dbReference type="EMBL" id="JAHRIQ010015230">
    <property type="protein sequence ID" value="MEQ2226445.1"/>
    <property type="molecule type" value="Genomic_DNA"/>
</dbReference>
<reference evidence="2 3" key="1">
    <citation type="submission" date="2021-06" db="EMBL/GenBank/DDBJ databases">
        <authorList>
            <person name="Palmer J.M."/>
        </authorList>
    </citation>
    <scope>NUCLEOTIDE SEQUENCE [LARGE SCALE GENOMIC DNA]</scope>
    <source>
        <strain evidence="3">if_2019</strain>
        <tissue evidence="2">Muscle</tissue>
    </source>
</reference>
<accession>A0ABV0T249</accession>
<gene>
    <name evidence="2" type="ORF">ILYODFUR_027560</name>
</gene>
<organism evidence="2 3">
    <name type="scientific">Ilyodon furcidens</name>
    <name type="common">goldbreast splitfin</name>
    <dbReference type="NCBI Taxonomy" id="33524"/>
    <lineage>
        <taxon>Eukaryota</taxon>
        <taxon>Metazoa</taxon>
        <taxon>Chordata</taxon>
        <taxon>Craniata</taxon>
        <taxon>Vertebrata</taxon>
        <taxon>Euteleostomi</taxon>
        <taxon>Actinopterygii</taxon>
        <taxon>Neopterygii</taxon>
        <taxon>Teleostei</taxon>
        <taxon>Neoteleostei</taxon>
        <taxon>Acanthomorphata</taxon>
        <taxon>Ovalentaria</taxon>
        <taxon>Atherinomorphae</taxon>
        <taxon>Cyprinodontiformes</taxon>
        <taxon>Goodeidae</taxon>
        <taxon>Ilyodon</taxon>
    </lineage>
</organism>
<feature type="compositionally biased region" description="Polar residues" evidence="1">
    <location>
        <begin position="176"/>
        <end position="186"/>
    </location>
</feature>
<sequence length="186" mass="20810">MNKTALRLSNYDLFIDLSAVAQRLSKEKSPFTFSLYLEHADGILRAEGAKLAGRQRVAAALRHRGAHMMQRLRERQCAQHRHPPVLCLQKISIPMPPHGFIRVDNLLHALQDSCVKTEQEAARRQDLYGRAAAVVSNPGLVPGKLVPFSSSLDRRVFGLWEEAGVPSENPRMHGENMQTPCRKTPG</sequence>
<dbReference type="Proteomes" id="UP001482620">
    <property type="component" value="Unassembled WGS sequence"/>
</dbReference>
<protein>
    <submittedName>
        <fullName evidence="2">Uncharacterized protein</fullName>
    </submittedName>
</protein>
<proteinExistence type="predicted"/>
<evidence type="ECO:0000313" key="2">
    <source>
        <dbReference type="EMBL" id="MEQ2226445.1"/>
    </source>
</evidence>
<evidence type="ECO:0000256" key="1">
    <source>
        <dbReference type="SAM" id="MobiDB-lite"/>
    </source>
</evidence>
<comment type="caution">
    <text evidence="2">The sequence shown here is derived from an EMBL/GenBank/DDBJ whole genome shotgun (WGS) entry which is preliminary data.</text>
</comment>
<name>A0ABV0T249_9TELE</name>
<evidence type="ECO:0000313" key="3">
    <source>
        <dbReference type="Proteomes" id="UP001482620"/>
    </source>
</evidence>
<feature type="region of interest" description="Disordered" evidence="1">
    <location>
        <begin position="167"/>
        <end position="186"/>
    </location>
</feature>